<organism evidence="17 18">
    <name type="scientific">Paralvinella palmiformis</name>
    <dbReference type="NCBI Taxonomy" id="53620"/>
    <lineage>
        <taxon>Eukaryota</taxon>
        <taxon>Metazoa</taxon>
        <taxon>Spiralia</taxon>
        <taxon>Lophotrochozoa</taxon>
        <taxon>Annelida</taxon>
        <taxon>Polychaeta</taxon>
        <taxon>Sedentaria</taxon>
        <taxon>Canalipalpata</taxon>
        <taxon>Terebellida</taxon>
        <taxon>Terebelliformia</taxon>
        <taxon>Alvinellidae</taxon>
        <taxon>Paralvinella</taxon>
    </lineage>
</organism>
<keyword evidence="5" id="KW-0256">Endoplasmic reticulum</keyword>
<comment type="catalytic activity">
    <reaction evidence="14">
        <text>4-carboxy-L-glutamyl-[protein] + 2,3-epoxyphylloquinone + H2O + H(+) = phylloquinol + L-glutamyl-[protein] + CO2 + O2</text>
        <dbReference type="Rhea" id="RHEA:45140"/>
        <dbReference type="Rhea" id="RHEA-COMP:10208"/>
        <dbReference type="Rhea" id="RHEA-COMP:11094"/>
        <dbReference type="ChEBI" id="CHEBI:15377"/>
        <dbReference type="ChEBI" id="CHEBI:15378"/>
        <dbReference type="ChEBI" id="CHEBI:15379"/>
        <dbReference type="ChEBI" id="CHEBI:15759"/>
        <dbReference type="ChEBI" id="CHEBI:16526"/>
        <dbReference type="ChEBI" id="CHEBI:28433"/>
        <dbReference type="ChEBI" id="CHEBI:29973"/>
        <dbReference type="ChEBI" id="CHEBI:84990"/>
        <dbReference type="EC" id="4.1.1.90"/>
    </reaction>
    <physiologicalReaction direction="right-to-left" evidence="14">
        <dbReference type="Rhea" id="RHEA:45142"/>
    </physiologicalReaction>
</comment>
<gene>
    <name evidence="17" type="ORF">LSH36_824g02016</name>
</gene>
<dbReference type="EC" id="4.1.1.90" evidence="2"/>
<dbReference type="CDD" id="cd02208">
    <property type="entry name" value="cupin_RmlC-like"/>
    <property type="match status" value="1"/>
</dbReference>
<reference evidence="17" key="1">
    <citation type="journal article" date="2023" name="Mol. Biol. Evol.">
        <title>Third-Generation Sequencing Reveals the Adaptive Role of the Epigenome in Three Deep-Sea Polychaetes.</title>
        <authorList>
            <person name="Perez M."/>
            <person name="Aroh O."/>
            <person name="Sun Y."/>
            <person name="Lan Y."/>
            <person name="Juniper S.K."/>
            <person name="Young C.R."/>
            <person name="Angers B."/>
            <person name="Qian P.Y."/>
        </authorList>
    </citation>
    <scope>NUCLEOTIDE SEQUENCE</scope>
    <source>
        <strain evidence="17">P08H-3</strain>
    </source>
</reference>
<dbReference type="GO" id="GO:0019842">
    <property type="term" value="F:vitamin binding"/>
    <property type="evidence" value="ECO:0007669"/>
    <property type="project" value="TreeGrafter"/>
</dbReference>
<accession>A0AAD9MS15</accession>
<dbReference type="SMART" id="SM00752">
    <property type="entry name" value="HTTM"/>
    <property type="match status" value="1"/>
</dbReference>
<evidence type="ECO:0000256" key="3">
    <source>
        <dbReference type="ARBA" id="ARBA00017054"/>
    </source>
</evidence>
<evidence type="ECO:0000256" key="14">
    <source>
        <dbReference type="ARBA" id="ARBA00048415"/>
    </source>
</evidence>
<keyword evidence="9" id="KW-1015">Disulfide bond</keyword>
<sequence length="696" mass="81083">MELSRNPETTPESRLARDKSGAERVSLLCGYRLCRWSELVAWLHSPVDPSSLAIFRILYSLFMILDIPFERGLGQVDYRFSDPEECRFPLFDFLKPLPLVWMYVVYLMMFVGAVGMLLGFLYRFSCLLFFTTYWYVYLLDKTLWNNHSYLYGLCALILLLSDANRSWSIDGIIHPTIRNTHVPLWNYVLLRVQFFIVYFVAGLKKLDPDWLSGYSMESLAHHWVFSPFKYLMSLEQIDLLIVHHGGLLYDLSVGFLLLFDYTRPVAIVLSLFFHGMNSQMFTIGLFPYVMLAALPIFCSTDWPKQVKQKVAQKIGWLSSSLDGTRFSSGCIYPDSDDDNGKHRKQRVGKKHHLMSLFTLTYVALQFFLPYSHFLTPGYNTWTNGLYGYSWDMMVHTWSTQHMRITYVDEETGATGFLKPDAWTRGHIRWSSHADMIKQYASCIQQRLKSHNIQDVALYFDVWRSLNDRFQQRMFDPRVNVINAPWSPWQGTAWLMPLLTELSNWRKKMDEIEKDIYNSNHDVDVVFMADFPGLSVENYIQSDLSNCSIQLLKGEVAIELVNLGKNYTLRENDTLLLPSGQYHTIYTISDTPSCFMYLYINETEHHLQKRLHDLEHGNGDDPSIRELYQQVQEQKHQISVMANLTVWNRLSHFFTEKLKHVVRSVTMTTIAIQSIVMGENFEVLFNATVGEQESAAF</sequence>
<dbReference type="InterPro" id="IPR053935">
    <property type="entry name" value="VKGC_lumenal_dom"/>
</dbReference>
<evidence type="ECO:0000313" key="17">
    <source>
        <dbReference type="EMBL" id="KAK2143647.1"/>
    </source>
</evidence>
<evidence type="ECO:0000256" key="12">
    <source>
        <dbReference type="ARBA" id="ARBA00030249"/>
    </source>
</evidence>
<dbReference type="AlphaFoldDB" id="A0AAD9MS15"/>
<dbReference type="SUPFAM" id="SSF51182">
    <property type="entry name" value="RmlC-like cupins"/>
    <property type="match status" value="1"/>
</dbReference>
<evidence type="ECO:0000256" key="4">
    <source>
        <dbReference type="ARBA" id="ARBA00022692"/>
    </source>
</evidence>
<evidence type="ECO:0000256" key="8">
    <source>
        <dbReference type="ARBA" id="ARBA00023136"/>
    </source>
</evidence>
<dbReference type="Pfam" id="PF22777">
    <property type="entry name" value="VKGC_lumenal_dom"/>
    <property type="match status" value="1"/>
</dbReference>
<dbReference type="InterPro" id="IPR011051">
    <property type="entry name" value="RmlC_Cupin_sf"/>
</dbReference>
<keyword evidence="8 15" id="KW-0472">Membrane</keyword>
<evidence type="ECO:0000256" key="9">
    <source>
        <dbReference type="ARBA" id="ARBA00023157"/>
    </source>
</evidence>
<keyword evidence="10" id="KW-0456">Lyase</keyword>
<dbReference type="InterPro" id="IPR053934">
    <property type="entry name" value="HTTM_dom"/>
</dbReference>
<keyword evidence="6 15" id="KW-1133">Transmembrane helix</keyword>
<dbReference type="Proteomes" id="UP001208570">
    <property type="component" value="Unassembled WGS sequence"/>
</dbReference>
<comment type="subcellular location">
    <subcellularLocation>
        <location evidence="1">Endoplasmic reticulum membrane</location>
        <topology evidence="1">Multi-pass membrane protein</topology>
    </subcellularLocation>
</comment>
<dbReference type="GO" id="GO:0005789">
    <property type="term" value="C:endoplasmic reticulum membrane"/>
    <property type="evidence" value="ECO:0007669"/>
    <property type="project" value="UniProtKB-SubCell"/>
</dbReference>
<evidence type="ECO:0000256" key="10">
    <source>
        <dbReference type="ARBA" id="ARBA00023239"/>
    </source>
</evidence>
<dbReference type="GO" id="GO:0008488">
    <property type="term" value="F:gamma-glutamyl carboxylase activity"/>
    <property type="evidence" value="ECO:0007669"/>
    <property type="project" value="UniProtKB-EC"/>
</dbReference>
<evidence type="ECO:0000256" key="1">
    <source>
        <dbReference type="ARBA" id="ARBA00004477"/>
    </source>
</evidence>
<evidence type="ECO:0000256" key="6">
    <source>
        <dbReference type="ARBA" id="ARBA00022989"/>
    </source>
</evidence>
<keyword evidence="7" id="KW-0007">Acetylation</keyword>
<evidence type="ECO:0000256" key="11">
    <source>
        <dbReference type="ARBA" id="ARBA00030083"/>
    </source>
</evidence>
<dbReference type="Pfam" id="PF05090">
    <property type="entry name" value="HTTM"/>
    <property type="match status" value="1"/>
</dbReference>
<evidence type="ECO:0000259" key="16">
    <source>
        <dbReference type="SMART" id="SM00752"/>
    </source>
</evidence>
<evidence type="ECO:0000313" key="18">
    <source>
        <dbReference type="Proteomes" id="UP001208570"/>
    </source>
</evidence>
<evidence type="ECO:0000256" key="13">
    <source>
        <dbReference type="ARBA" id="ARBA00032107"/>
    </source>
</evidence>
<feature type="transmembrane region" description="Helical" evidence="15">
    <location>
        <begin position="353"/>
        <end position="370"/>
    </location>
</feature>
<evidence type="ECO:0000256" key="5">
    <source>
        <dbReference type="ARBA" id="ARBA00022824"/>
    </source>
</evidence>
<feature type="transmembrane region" description="Helical" evidence="15">
    <location>
        <begin position="103"/>
        <end position="136"/>
    </location>
</feature>
<dbReference type="Gene3D" id="2.60.120.10">
    <property type="entry name" value="Jelly Rolls"/>
    <property type="match status" value="1"/>
</dbReference>
<keyword evidence="4 15" id="KW-0812">Transmembrane</keyword>
<name>A0AAD9MS15_9ANNE</name>
<comment type="caution">
    <text evidence="17">The sequence shown here is derived from an EMBL/GenBank/DDBJ whole genome shotgun (WGS) entry which is preliminary data.</text>
</comment>
<keyword evidence="18" id="KW-1185">Reference proteome</keyword>
<protein>
    <recommendedName>
        <fullName evidence="3">Vitamin K-dependent gamma-carboxylase</fullName>
        <ecNumber evidence="2">4.1.1.90</ecNumber>
    </recommendedName>
    <alternativeName>
        <fullName evidence="11">Gamma-glutamyl carboxylase</fullName>
    </alternativeName>
    <alternativeName>
        <fullName evidence="12">Peptidyl-glutamate 4-carboxylase</fullName>
    </alternativeName>
    <alternativeName>
        <fullName evidence="13">Vitamin K gamma glutamyl carboxylase</fullName>
    </alternativeName>
</protein>
<proteinExistence type="predicted"/>
<feature type="transmembrane region" description="Helical" evidence="15">
    <location>
        <begin position="184"/>
        <end position="203"/>
    </location>
</feature>
<feature type="transmembrane region" description="Helical" evidence="15">
    <location>
        <begin position="148"/>
        <end position="164"/>
    </location>
</feature>
<feature type="transmembrane region" description="Helical" evidence="15">
    <location>
        <begin position="279"/>
        <end position="298"/>
    </location>
</feature>
<dbReference type="PANTHER" id="PTHR12639">
    <property type="entry name" value="VITAMIN K-DEPENDENT GAMMA-CARBOXYLASE"/>
    <property type="match status" value="1"/>
</dbReference>
<evidence type="ECO:0000256" key="7">
    <source>
        <dbReference type="ARBA" id="ARBA00022990"/>
    </source>
</evidence>
<feature type="domain" description="HTTM-like" evidence="16">
    <location>
        <begin position="44"/>
        <end position="302"/>
    </location>
</feature>
<dbReference type="EMBL" id="JAODUP010000824">
    <property type="protein sequence ID" value="KAK2143647.1"/>
    <property type="molecule type" value="Genomic_DNA"/>
</dbReference>
<evidence type="ECO:0000256" key="15">
    <source>
        <dbReference type="SAM" id="Phobius"/>
    </source>
</evidence>
<dbReference type="InterPro" id="IPR014710">
    <property type="entry name" value="RmlC-like_jellyroll"/>
</dbReference>
<dbReference type="PANTHER" id="PTHR12639:SF6">
    <property type="entry name" value="VITAMIN K-DEPENDENT GAMMA-CARBOXYLASE"/>
    <property type="match status" value="1"/>
</dbReference>
<dbReference type="InterPro" id="IPR011020">
    <property type="entry name" value="HTTM-like"/>
</dbReference>
<evidence type="ECO:0000256" key="2">
    <source>
        <dbReference type="ARBA" id="ARBA00012248"/>
    </source>
</evidence>
<dbReference type="InterPro" id="IPR007782">
    <property type="entry name" value="VKG_COase"/>
</dbReference>